<dbReference type="SUPFAM" id="SSF51735">
    <property type="entry name" value="NAD(P)-binding Rossmann-fold domains"/>
    <property type="match status" value="1"/>
</dbReference>
<reference evidence="2 3" key="1">
    <citation type="submission" date="2015-07" db="EMBL/GenBank/DDBJ databases">
        <title>Genome sequence of Ornatilinea apprima DSM 23815.</title>
        <authorList>
            <person name="Hemp J."/>
            <person name="Ward L.M."/>
            <person name="Pace L.A."/>
            <person name="Fischer W.W."/>
        </authorList>
    </citation>
    <scope>NUCLEOTIDE SEQUENCE [LARGE SCALE GENOMIC DNA]</scope>
    <source>
        <strain evidence="2 3">P3M-1</strain>
    </source>
</reference>
<dbReference type="InterPro" id="IPR036291">
    <property type="entry name" value="NAD(P)-bd_dom_sf"/>
</dbReference>
<dbReference type="STRING" id="1134406.ADN00_14850"/>
<dbReference type="PATRIC" id="fig|1134406.4.peg.1832"/>
<dbReference type="PANTHER" id="PTHR37850:SF2">
    <property type="entry name" value="SAF DOMAIN PROTEIN"/>
    <property type="match status" value="1"/>
</dbReference>
<evidence type="ECO:0000259" key="1">
    <source>
        <dbReference type="Pfam" id="PF21135"/>
    </source>
</evidence>
<dbReference type="InterPro" id="IPR048423">
    <property type="entry name" value="DRL_cat"/>
</dbReference>
<dbReference type="CDD" id="cd11616">
    <property type="entry name" value="SAF_DH_OX_like"/>
    <property type="match status" value="1"/>
</dbReference>
<protein>
    <recommendedName>
        <fullName evidence="1">Oxidoreductase DRL-like catalytic domain-containing protein</fullName>
    </recommendedName>
</protein>
<accession>A0A0P6WSC9</accession>
<comment type="caution">
    <text evidence="2">The sequence shown here is derived from an EMBL/GenBank/DDBJ whole genome shotgun (WGS) entry which is preliminary data.</text>
</comment>
<dbReference type="OrthoDB" id="9777844at2"/>
<evidence type="ECO:0000313" key="3">
    <source>
        <dbReference type="Proteomes" id="UP000050417"/>
    </source>
</evidence>
<sequence>MELYQHLLKLQNAGKLIRVGLVGCGQMGSGMVHITRKMPGMETVAIADVNPERPIETFISIGIPRSEIVVTSNYAVASDALSKGKYLVTEDALLLTRLDNIDAVVEATGITEIGAQVAWNCILNKKNITMLNVETDVTVGVFLSRMARKTGCVYTVAAGDEPAVCKMLYDFSSSMGFEVVCLGKGKNNVINYEASPDSCRAEAESKNMNPKMLASFKDGTKTMVEMAAVSNATGLVPDIPGMHGPKVDLPDLTKHFIPQKDGGVLSKSGCVDYSTGNIAPGVFAIVTTDDPRIHADLRFVSMGNGPYYLFLRPFHLCNIETPLAVAEAAIYGETTVVAKDMVSEVVSVAKRDLKAGEVIGGIGSADIFNRIYTYKDARAMKAIPMGIAPGATILKDIPQGTPLTEDAVAPDTSKFVYQLRKMQDEMLHQSAV</sequence>
<name>A0A0P6WSC9_9CHLR</name>
<proteinExistence type="predicted"/>
<feature type="domain" description="Oxidoreductase DRL-like catalytic" evidence="1">
    <location>
        <begin position="159"/>
        <end position="321"/>
    </location>
</feature>
<gene>
    <name evidence="2" type="ORF">ADN00_14850</name>
</gene>
<keyword evidence="3" id="KW-1185">Reference proteome</keyword>
<evidence type="ECO:0000313" key="2">
    <source>
        <dbReference type="EMBL" id="KPL73069.1"/>
    </source>
</evidence>
<dbReference type="PANTHER" id="PTHR37850">
    <property type="entry name" value="STRU PROTEIN"/>
    <property type="match status" value="1"/>
</dbReference>
<dbReference type="Pfam" id="PF21135">
    <property type="entry name" value="DRL_cat"/>
    <property type="match status" value="1"/>
</dbReference>
<organism evidence="2 3">
    <name type="scientific">Ornatilinea apprima</name>
    <dbReference type="NCBI Taxonomy" id="1134406"/>
    <lineage>
        <taxon>Bacteria</taxon>
        <taxon>Bacillati</taxon>
        <taxon>Chloroflexota</taxon>
        <taxon>Anaerolineae</taxon>
        <taxon>Anaerolineales</taxon>
        <taxon>Anaerolineaceae</taxon>
        <taxon>Ornatilinea</taxon>
    </lineage>
</organism>
<dbReference type="RefSeq" id="WP_075063817.1">
    <property type="nucleotide sequence ID" value="NZ_LGCL01000036.1"/>
</dbReference>
<dbReference type="AlphaFoldDB" id="A0A0P6WSC9"/>
<dbReference type="Proteomes" id="UP000050417">
    <property type="component" value="Unassembled WGS sequence"/>
</dbReference>
<dbReference type="EMBL" id="LGCL01000036">
    <property type="protein sequence ID" value="KPL73069.1"/>
    <property type="molecule type" value="Genomic_DNA"/>
</dbReference>
<dbReference type="Gene3D" id="3.40.50.720">
    <property type="entry name" value="NAD(P)-binding Rossmann-like Domain"/>
    <property type="match status" value="1"/>
</dbReference>